<dbReference type="Gene3D" id="2.40.50.140">
    <property type="entry name" value="Nucleic acid-binding proteins"/>
    <property type="match status" value="2"/>
</dbReference>
<dbReference type="PANTHER" id="PTHR12709:SF1">
    <property type="entry name" value="DNA-DIRECTED RNA POLYMERASE III SUBUNIT RPC8"/>
    <property type="match status" value="1"/>
</dbReference>
<evidence type="ECO:0000256" key="1">
    <source>
        <dbReference type="ARBA" id="ARBA00004123"/>
    </source>
</evidence>
<dbReference type="CDD" id="cd04330">
    <property type="entry name" value="RNAP_III_Rpc25_N"/>
    <property type="match status" value="1"/>
</dbReference>
<dbReference type="InterPro" id="IPR013238">
    <property type="entry name" value="RNA_pol_III_Rbc25"/>
</dbReference>
<comment type="caution">
    <text evidence="8">The sequence shown here is derived from an EMBL/GenBank/DDBJ whole genome shotgun (WGS) entry which is preliminary data.</text>
</comment>
<evidence type="ECO:0000256" key="4">
    <source>
        <dbReference type="ARBA" id="ARBA00023163"/>
    </source>
</evidence>
<evidence type="ECO:0000256" key="2">
    <source>
        <dbReference type="ARBA" id="ARBA00009307"/>
    </source>
</evidence>
<accession>A0A0L7LRM7</accession>
<name>A0A0L7LRM7_OPEBR</name>
<evidence type="ECO:0000256" key="5">
    <source>
        <dbReference type="ARBA" id="ARBA00023242"/>
    </source>
</evidence>
<keyword evidence="9" id="KW-1185">Reference proteome</keyword>
<dbReference type="PANTHER" id="PTHR12709">
    <property type="entry name" value="DNA-DIRECTED RNA POLYMERASE II, III"/>
    <property type="match status" value="1"/>
</dbReference>
<dbReference type="InterPro" id="IPR005576">
    <property type="entry name" value="Rpb7-like_N"/>
</dbReference>
<evidence type="ECO:0000313" key="8">
    <source>
        <dbReference type="EMBL" id="KOB78097.1"/>
    </source>
</evidence>
<dbReference type="EMBL" id="JTDY01000241">
    <property type="protein sequence ID" value="KOB78097.1"/>
    <property type="molecule type" value="Genomic_DNA"/>
</dbReference>
<reference evidence="8 9" key="1">
    <citation type="journal article" date="2015" name="Genome Biol. Evol.">
        <title>The genome of winter moth (Operophtera brumata) provides a genomic perspective on sexual dimorphism and phenology.</title>
        <authorList>
            <person name="Derks M.F."/>
            <person name="Smit S."/>
            <person name="Salis L."/>
            <person name="Schijlen E."/>
            <person name="Bossers A."/>
            <person name="Mateman C."/>
            <person name="Pijl A.S."/>
            <person name="de Ridder D."/>
            <person name="Groenen M.A."/>
            <person name="Visser M.E."/>
            <person name="Megens H.J."/>
        </authorList>
    </citation>
    <scope>NUCLEOTIDE SEQUENCE [LARGE SCALE GENOMIC DNA]</scope>
    <source>
        <strain evidence="8">WM2013NL</strain>
        <tissue evidence="8">Head and thorax</tissue>
    </source>
</reference>
<feature type="domain" description="RNA polymerase III subunit Rpc25" evidence="7">
    <location>
        <begin position="214"/>
        <end position="255"/>
    </location>
</feature>
<evidence type="ECO:0000259" key="7">
    <source>
        <dbReference type="Pfam" id="PF08292"/>
    </source>
</evidence>
<sequence>MSMDGCVIKSIPVPEGIISIPVEGIMLPGIIEEFPQWVPSHGTGTIQDENAPGRANASLSRVPLNWKHKVPVLGKRSRCTYVAVLVINFSMATATYNAVDYYCSAVAGRPALIDVDVLKNLDLDELDMFLLAEMKDVIRVTPEHFHQSLTDSITVLLNRKLANKVVLNVGLCIALYDITDIGHSYIFPGDGSSHTEVKFRYMVFRPVVEEIVVGKIKITLGFFDDILIPVNALQHPSRFDETDQAWVWEFRVTSEAFEESLPAGPPGSDCTVQTVAPYRIVGGINEPGLGLLTWWEVPGQDGDEDDE</sequence>
<dbReference type="Gene3D" id="3.30.1490.120">
    <property type="entry name" value="RNA polymerase Rpb7-like, N-terminal domain"/>
    <property type="match status" value="1"/>
</dbReference>
<feature type="domain" description="RNA polymerase Rpb7-like N-terminal" evidence="6">
    <location>
        <begin position="135"/>
        <end position="191"/>
    </location>
</feature>
<keyword evidence="3 8" id="KW-0240">DNA-directed RNA polymerase</keyword>
<proteinExistence type="inferred from homology"/>
<evidence type="ECO:0000259" key="6">
    <source>
        <dbReference type="Pfam" id="PF03876"/>
    </source>
</evidence>
<evidence type="ECO:0000313" key="9">
    <source>
        <dbReference type="Proteomes" id="UP000037510"/>
    </source>
</evidence>
<comment type="subcellular location">
    <subcellularLocation>
        <location evidence="1">Nucleus</location>
    </subcellularLocation>
</comment>
<keyword evidence="4" id="KW-0804">Transcription</keyword>
<protein>
    <submittedName>
        <fullName evidence="8">DNA-directed RNA polymerase III 25 kDa polypeptide</fullName>
    </submittedName>
</protein>
<dbReference type="FunFam" id="3.30.1490.120:FF:000002">
    <property type="entry name" value="DNA-directed RNA polymerase III subunit RPC8"/>
    <property type="match status" value="1"/>
</dbReference>
<dbReference type="InterPro" id="IPR036898">
    <property type="entry name" value="RNA_pol_Rpb7-like_N_sf"/>
</dbReference>
<evidence type="ECO:0000256" key="3">
    <source>
        <dbReference type="ARBA" id="ARBA00022478"/>
    </source>
</evidence>
<keyword evidence="5" id="KW-0539">Nucleus</keyword>
<organism evidence="8 9">
    <name type="scientific">Operophtera brumata</name>
    <name type="common">Winter moth</name>
    <name type="synonym">Phalaena brumata</name>
    <dbReference type="NCBI Taxonomy" id="104452"/>
    <lineage>
        <taxon>Eukaryota</taxon>
        <taxon>Metazoa</taxon>
        <taxon>Ecdysozoa</taxon>
        <taxon>Arthropoda</taxon>
        <taxon>Hexapoda</taxon>
        <taxon>Insecta</taxon>
        <taxon>Pterygota</taxon>
        <taxon>Neoptera</taxon>
        <taxon>Endopterygota</taxon>
        <taxon>Lepidoptera</taxon>
        <taxon>Glossata</taxon>
        <taxon>Ditrysia</taxon>
        <taxon>Geometroidea</taxon>
        <taxon>Geometridae</taxon>
        <taxon>Larentiinae</taxon>
        <taxon>Operophtera</taxon>
    </lineage>
</organism>
<dbReference type="InterPro" id="IPR012340">
    <property type="entry name" value="NA-bd_OB-fold"/>
</dbReference>
<gene>
    <name evidence="8" type="ORF">OBRU01_02989</name>
</gene>
<dbReference type="Proteomes" id="UP000037510">
    <property type="component" value="Unassembled WGS sequence"/>
</dbReference>
<dbReference type="STRING" id="104452.A0A0L7LRM7"/>
<dbReference type="GO" id="GO:0006384">
    <property type="term" value="P:transcription initiation at RNA polymerase III promoter"/>
    <property type="evidence" value="ECO:0007669"/>
    <property type="project" value="TreeGrafter"/>
</dbReference>
<dbReference type="GO" id="GO:0005666">
    <property type="term" value="C:RNA polymerase III complex"/>
    <property type="evidence" value="ECO:0007669"/>
    <property type="project" value="TreeGrafter"/>
</dbReference>
<dbReference type="Pfam" id="PF08292">
    <property type="entry name" value="RNA_pol_Rbc25"/>
    <property type="match status" value="1"/>
</dbReference>
<comment type="similarity">
    <text evidence="2">Belongs to the eukaryotic RPB7/RPC8 RNA polymerase subunit family.</text>
</comment>
<dbReference type="Pfam" id="PF03876">
    <property type="entry name" value="SHS2_Rpb7-N"/>
    <property type="match status" value="1"/>
</dbReference>
<dbReference type="SUPFAM" id="SSF88798">
    <property type="entry name" value="N-terminal, heterodimerisation domain of RBP7 (RpoE)"/>
    <property type="match status" value="1"/>
</dbReference>
<dbReference type="InterPro" id="IPR045113">
    <property type="entry name" value="Rpb7-like"/>
</dbReference>
<dbReference type="AlphaFoldDB" id="A0A0L7LRM7"/>